<dbReference type="KEGG" id="nlo:107221788"/>
<evidence type="ECO:0000256" key="1">
    <source>
        <dbReference type="ARBA" id="ARBA00022723"/>
    </source>
</evidence>
<dbReference type="PANTHER" id="PTHR46771">
    <property type="entry name" value="DETERIN"/>
    <property type="match status" value="1"/>
</dbReference>
<dbReference type="AlphaFoldDB" id="A0A6J0BP56"/>
<dbReference type="GO" id="GO:0046872">
    <property type="term" value="F:metal ion binding"/>
    <property type="evidence" value="ECO:0007669"/>
    <property type="project" value="UniProtKB-KW"/>
</dbReference>
<evidence type="ECO:0000256" key="2">
    <source>
        <dbReference type="ARBA" id="ARBA00022833"/>
    </source>
</evidence>
<evidence type="ECO:0000313" key="3">
    <source>
        <dbReference type="Proteomes" id="UP000829291"/>
    </source>
</evidence>
<dbReference type="SMART" id="SM00238">
    <property type="entry name" value="BIR"/>
    <property type="match status" value="1"/>
</dbReference>
<proteinExistence type="predicted"/>
<keyword evidence="2" id="KW-0862">Zinc</keyword>
<keyword evidence="3" id="KW-1185">Reference proteome</keyword>
<dbReference type="PANTHER" id="PTHR46771:SF5">
    <property type="entry name" value="DETERIN"/>
    <property type="match status" value="1"/>
</dbReference>
<dbReference type="GeneID" id="107221788"/>
<reference evidence="4" key="1">
    <citation type="submission" date="2025-08" db="UniProtKB">
        <authorList>
            <consortium name="RefSeq"/>
        </authorList>
    </citation>
    <scope>IDENTIFICATION</scope>
    <source>
        <tissue evidence="4">Thorax and Abdomen</tissue>
    </source>
</reference>
<dbReference type="FunCoup" id="A0A6J0BP56">
    <property type="interactions" value="523"/>
</dbReference>
<dbReference type="Pfam" id="PF00653">
    <property type="entry name" value="BIR"/>
    <property type="match status" value="1"/>
</dbReference>
<sequence>MEILHSLQGIHPQFWKKNRLESFDNWPFQSDCVCTPERMAAAGFVLIGGRNDPDLVECFVCSKQLDEWDSEDDPWSEHLKHMPSCPYIKIGKQDELDWTVPELFTLIKEFTKKSLTRKHEAAISEIKEEVAELSKLIPKRKRSRKPSNRSVNLN</sequence>
<accession>A0A6J0BP56</accession>
<dbReference type="RefSeq" id="XP_015516399.1">
    <property type="nucleotide sequence ID" value="XM_015660913.2"/>
</dbReference>
<keyword evidence="1" id="KW-0479">Metal-binding</keyword>
<name>A0A6J0BP56_NEOLC</name>
<dbReference type="Proteomes" id="UP000829291">
    <property type="component" value="Chromosome 7"/>
</dbReference>
<evidence type="ECO:0000313" key="4">
    <source>
        <dbReference type="RefSeq" id="XP_015516399.1"/>
    </source>
</evidence>
<dbReference type="Gene3D" id="1.10.1170.10">
    <property type="entry name" value="Inhibitor Of Apoptosis Protein (2mihbC-IAP-1), Chain A"/>
    <property type="match status" value="1"/>
</dbReference>
<dbReference type="InParanoid" id="A0A6J0BP56"/>
<dbReference type="CDD" id="cd00022">
    <property type="entry name" value="BIR"/>
    <property type="match status" value="1"/>
</dbReference>
<dbReference type="InterPro" id="IPR051190">
    <property type="entry name" value="Baculoviral_IAP"/>
</dbReference>
<dbReference type="SUPFAM" id="SSF57924">
    <property type="entry name" value="Inhibitor of apoptosis (IAP) repeat"/>
    <property type="match status" value="1"/>
</dbReference>
<dbReference type="CTD" id="42077"/>
<dbReference type="PROSITE" id="PS50143">
    <property type="entry name" value="BIR_REPEAT_2"/>
    <property type="match status" value="1"/>
</dbReference>
<organism evidence="4">
    <name type="scientific">Neodiprion lecontei</name>
    <name type="common">Redheaded pine sawfly</name>
    <dbReference type="NCBI Taxonomy" id="441921"/>
    <lineage>
        <taxon>Eukaryota</taxon>
        <taxon>Metazoa</taxon>
        <taxon>Ecdysozoa</taxon>
        <taxon>Arthropoda</taxon>
        <taxon>Hexapoda</taxon>
        <taxon>Insecta</taxon>
        <taxon>Pterygota</taxon>
        <taxon>Neoptera</taxon>
        <taxon>Endopterygota</taxon>
        <taxon>Hymenoptera</taxon>
        <taxon>Tenthredinoidea</taxon>
        <taxon>Diprionidae</taxon>
        <taxon>Diprioninae</taxon>
        <taxon>Neodiprion</taxon>
    </lineage>
</organism>
<gene>
    <name evidence="4" type="primary">LOC107221788</name>
</gene>
<dbReference type="InterPro" id="IPR001370">
    <property type="entry name" value="BIR_rpt"/>
</dbReference>
<protein>
    <submittedName>
        <fullName evidence="4">Baculoviral IAP repeat-containing protein 5</fullName>
    </submittedName>
</protein>
<dbReference type="OrthoDB" id="2196114at2759"/>